<dbReference type="InterPro" id="IPR010359">
    <property type="entry name" value="IrrE_HExxH"/>
</dbReference>
<dbReference type="RefSeq" id="WP_187301943.1">
    <property type="nucleotide sequence ID" value="NZ_JACRYT010000002.1"/>
</dbReference>
<organism evidence="2 3">
    <name type="scientific">Zhenpiania hominis</name>
    <dbReference type="NCBI Taxonomy" id="2763644"/>
    <lineage>
        <taxon>Bacteria</taxon>
        <taxon>Bacillati</taxon>
        <taxon>Bacillota</taxon>
        <taxon>Clostridia</taxon>
        <taxon>Peptostreptococcales</taxon>
        <taxon>Anaerovoracaceae</taxon>
        <taxon>Zhenpiania</taxon>
    </lineage>
</organism>
<dbReference type="EMBL" id="JACRYT010000002">
    <property type="protein sequence ID" value="MBC6678761.1"/>
    <property type="molecule type" value="Genomic_DNA"/>
</dbReference>
<reference evidence="2" key="1">
    <citation type="submission" date="2020-08" db="EMBL/GenBank/DDBJ databases">
        <title>Genome public.</title>
        <authorList>
            <person name="Liu C."/>
            <person name="Sun Q."/>
        </authorList>
    </citation>
    <scope>NUCLEOTIDE SEQUENCE</scope>
    <source>
        <strain evidence="2">BX12</strain>
    </source>
</reference>
<accession>A0A923SPQ8</accession>
<dbReference type="Pfam" id="PF06114">
    <property type="entry name" value="Peptidase_M78"/>
    <property type="match status" value="1"/>
</dbReference>
<evidence type="ECO:0000313" key="3">
    <source>
        <dbReference type="Proteomes" id="UP000602647"/>
    </source>
</evidence>
<protein>
    <submittedName>
        <fullName evidence="2">ImmA/IrrE family metallo-endopeptidase</fullName>
    </submittedName>
</protein>
<evidence type="ECO:0000259" key="1">
    <source>
        <dbReference type="Pfam" id="PF06114"/>
    </source>
</evidence>
<sequence>MLDTRFYSDKVRKKYKTRNPYNIADNMNIIVHYMDLGKSTRGLCHHKKRIKQIFLHEDLKEWEERFVLAHEIGHLVMHPNHNAPFLQTTFFSRSRYEIEANKFAAELIISDTDLRGYKDYTISQIAAIYGLPVEIIELRTR</sequence>
<dbReference type="PANTHER" id="PTHR43236">
    <property type="entry name" value="ANTITOXIN HIGA1"/>
    <property type="match status" value="1"/>
</dbReference>
<proteinExistence type="predicted"/>
<dbReference type="PANTHER" id="PTHR43236:SF2">
    <property type="entry name" value="BLL0069 PROTEIN"/>
    <property type="match status" value="1"/>
</dbReference>
<dbReference type="InterPro" id="IPR052345">
    <property type="entry name" value="Rad_response_metalloprotease"/>
</dbReference>
<dbReference type="Proteomes" id="UP000602647">
    <property type="component" value="Unassembled WGS sequence"/>
</dbReference>
<comment type="caution">
    <text evidence="2">The sequence shown here is derived from an EMBL/GenBank/DDBJ whole genome shotgun (WGS) entry which is preliminary data.</text>
</comment>
<name>A0A923SPQ8_9FIRM</name>
<keyword evidence="3" id="KW-1185">Reference proteome</keyword>
<dbReference type="Gene3D" id="1.10.10.2910">
    <property type="match status" value="1"/>
</dbReference>
<feature type="domain" description="IrrE N-terminal-like" evidence="1">
    <location>
        <begin position="25"/>
        <end position="139"/>
    </location>
</feature>
<gene>
    <name evidence="2" type="ORF">H9L42_02835</name>
</gene>
<dbReference type="AlphaFoldDB" id="A0A923SPQ8"/>
<evidence type="ECO:0000313" key="2">
    <source>
        <dbReference type="EMBL" id="MBC6678761.1"/>
    </source>
</evidence>